<keyword evidence="3" id="KW-0064">Aspartyl protease</keyword>
<evidence type="ECO:0000256" key="4">
    <source>
        <dbReference type="ARBA" id="ARBA00022801"/>
    </source>
</evidence>
<evidence type="ECO:0000256" key="1">
    <source>
        <dbReference type="ARBA" id="ARBA00006814"/>
    </source>
</evidence>
<evidence type="ECO:0000313" key="6">
    <source>
        <dbReference type="Proteomes" id="UP000064893"/>
    </source>
</evidence>
<dbReference type="GO" id="GO:0016485">
    <property type="term" value="P:protein processing"/>
    <property type="evidence" value="ECO:0007669"/>
    <property type="project" value="TreeGrafter"/>
</dbReference>
<accession>A0A0S2HY39</accession>
<proteinExistence type="inferred from homology"/>
<organism evidence="5 6">
    <name type="scientific">Salinivirga cyanobacteriivorans</name>
    <dbReference type="NCBI Taxonomy" id="1307839"/>
    <lineage>
        <taxon>Bacteria</taxon>
        <taxon>Pseudomonadati</taxon>
        <taxon>Bacteroidota</taxon>
        <taxon>Bacteroidia</taxon>
        <taxon>Bacteroidales</taxon>
        <taxon>Salinivirgaceae</taxon>
        <taxon>Salinivirga</taxon>
    </lineage>
</organism>
<dbReference type="EC" id="3.4.23.51" evidence="5"/>
<comment type="similarity">
    <text evidence="1">Belongs to the peptidase A31 family.</text>
</comment>
<dbReference type="InterPro" id="IPR000671">
    <property type="entry name" value="Peptidase_A31"/>
</dbReference>
<evidence type="ECO:0000256" key="2">
    <source>
        <dbReference type="ARBA" id="ARBA00022670"/>
    </source>
</evidence>
<dbReference type="SUPFAM" id="SSF53163">
    <property type="entry name" value="HybD-like"/>
    <property type="match status" value="1"/>
</dbReference>
<dbReference type="KEGG" id="blq:L21SP5_01247"/>
<keyword evidence="4 5" id="KW-0378">Hydrolase</keyword>
<dbReference type="AlphaFoldDB" id="A0A0S2HY39"/>
<dbReference type="PANTHER" id="PTHR30302">
    <property type="entry name" value="HYDROGENASE 1 MATURATION PROTEASE"/>
    <property type="match status" value="1"/>
</dbReference>
<dbReference type="PRINTS" id="PR00446">
    <property type="entry name" value="HYDRGNUPTAKE"/>
</dbReference>
<dbReference type="STRING" id="1307839.L21SP5_01247"/>
<dbReference type="GO" id="GO:0008047">
    <property type="term" value="F:enzyme activator activity"/>
    <property type="evidence" value="ECO:0007669"/>
    <property type="project" value="InterPro"/>
</dbReference>
<dbReference type="PANTHER" id="PTHR30302:SF1">
    <property type="entry name" value="HYDROGENASE 2 MATURATION PROTEASE"/>
    <property type="match status" value="1"/>
</dbReference>
<protein>
    <submittedName>
        <fullName evidence="5">Hydrogenase 3 maturation protease</fullName>
        <ecNumber evidence="5">3.4.23.51</ecNumber>
    </submittedName>
</protein>
<dbReference type="NCBIfam" id="TIGR00072">
    <property type="entry name" value="hydrog_prot"/>
    <property type="match status" value="1"/>
</dbReference>
<dbReference type="Pfam" id="PF01750">
    <property type="entry name" value="HycI"/>
    <property type="match status" value="1"/>
</dbReference>
<reference evidence="5 6" key="1">
    <citation type="submission" date="2015-11" db="EMBL/GenBank/DDBJ databases">
        <title>Description and complete genome sequence of a novel strain predominating in hypersaline microbial mats and representing a new family of the Bacteriodetes phylum.</title>
        <authorList>
            <person name="Spring S."/>
            <person name="Bunk B."/>
            <person name="Sproer C."/>
            <person name="Klenk H.-P."/>
        </authorList>
    </citation>
    <scope>NUCLEOTIDE SEQUENCE [LARGE SCALE GENOMIC DNA]</scope>
    <source>
        <strain evidence="5 6">L21-Spi-D4</strain>
    </source>
</reference>
<keyword evidence="2 5" id="KW-0645">Protease</keyword>
<evidence type="ECO:0000256" key="3">
    <source>
        <dbReference type="ARBA" id="ARBA00022750"/>
    </source>
</evidence>
<dbReference type="GO" id="GO:0004190">
    <property type="term" value="F:aspartic-type endopeptidase activity"/>
    <property type="evidence" value="ECO:0007669"/>
    <property type="project" value="UniProtKB-KW"/>
</dbReference>
<keyword evidence="6" id="KW-1185">Reference proteome</keyword>
<dbReference type="Proteomes" id="UP000064893">
    <property type="component" value="Chromosome"/>
</dbReference>
<evidence type="ECO:0000313" key="5">
    <source>
        <dbReference type="EMBL" id="ALO14901.1"/>
    </source>
</evidence>
<gene>
    <name evidence="5" type="primary">hycI</name>
    <name evidence="5" type="ORF">L21SP5_01247</name>
</gene>
<dbReference type="Gene3D" id="3.40.50.1450">
    <property type="entry name" value="HybD-like"/>
    <property type="match status" value="1"/>
</dbReference>
<dbReference type="EMBL" id="CP013118">
    <property type="protein sequence ID" value="ALO14901.1"/>
    <property type="molecule type" value="Genomic_DNA"/>
</dbReference>
<sequence>MLFVGIGNVLKRDDGVGVFISQNLEKNASVDALTVEVSIENYIGKINSLAPEKLILIDCVDFGKDAGYYKLTDLNTMRDFTTNTHNISLGRLKDLFVVDDIKVLGIQPGDVSFGEGLTQDVEKTAFEVLRIITQQLQHKNN</sequence>
<name>A0A0S2HY39_9BACT</name>
<dbReference type="InterPro" id="IPR023430">
    <property type="entry name" value="Pept_HybD-like_dom_sf"/>
</dbReference>